<comment type="caution">
    <text evidence="2">The sequence shown here is derived from an EMBL/GenBank/DDBJ whole genome shotgun (WGS) entry which is preliminary data.</text>
</comment>
<feature type="domain" description="Sulfotransferase" evidence="1">
    <location>
        <begin position="104"/>
        <end position="328"/>
    </location>
</feature>
<dbReference type="SUPFAM" id="SSF52540">
    <property type="entry name" value="P-loop containing nucleoside triphosphate hydrolases"/>
    <property type="match status" value="1"/>
</dbReference>
<sequence length="405" mass="47549">MKRKKIRVRMSQTMARVVISVTLLAYFVLAAKYTPVFYMALRNNRPANIIPRSVLETVEHSQNDTEIPMMQLKPRPGPKSMRNELSVPMEEAVMKIVEELPKVVVLWTTWRSGSNYLGELLANAKTNTFYSNEPLHYWKVNFLYEDNTETLFARNYLHDLLRCHLDQEYQQQLNYMSRQKYYMKWNGYLFKQCKKKMSCADSAFINEVCKQADLHLAKVLRLSLKWVRPLLQDERLDLRVIYVVRDPRAVLLSRERVDWCQTLSCSNPVMVCELLQEDLKQIQSLSKNFPDKFKFLQYENITTDPEGSLRDMMAFLDLPVSESQMRLLRPTSVSPDSLYSTRKDAKTQSERWRTISDYQNMLYYQRSCEGPIKTLGLRMFSSEEEFRNLSESLVLPLGSVSNNLS</sequence>
<dbReference type="InterPro" id="IPR051135">
    <property type="entry name" value="Gal/GlcNAc/GalNAc_ST"/>
</dbReference>
<protein>
    <recommendedName>
        <fullName evidence="1">Sulfotransferase domain-containing protein</fullName>
    </recommendedName>
</protein>
<gene>
    <name evidence="2" type="ORF">SK128_007231</name>
</gene>
<dbReference type="Pfam" id="PF00685">
    <property type="entry name" value="Sulfotransfer_1"/>
    <property type="match status" value="1"/>
</dbReference>
<evidence type="ECO:0000313" key="2">
    <source>
        <dbReference type="EMBL" id="KAK7087058.1"/>
    </source>
</evidence>
<name>A0AAN9AHK9_HALRR</name>
<dbReference type="InterPro" id="IPR000863">
    <property type="entry name" value="Sulfotransferase_dom"/>
</dbReference>
<dbReference type="GO" id="GO:0006044">
    <property type="term" value="P:N-acetylglucosamine metabolic process"/>
    <property type="evidence" value="ECO:0007669"/>
    <property type="project" value="TreeGrafter"/>
</dbReference>
<accession>A0AAN9AHK9</accession>
<organism evidence="2 3">
    <name type="scientific">Halocaridina rubra</name>
    <name type="common">Hawaiian red shrimp</name>
    <dbReference type="NCBI Taxonomy" id="373956"/>
    <lineage>
        <taxon>Eukaryota</taxon>
        <taxon>Metazoa</taxon>
        <taxon>Ecdysozoa</taxon>
        <taxon>Arthropoda</taxon>
        <taxon>Crustacea</taxon>
        <taxon>Multicrustacea</taxon>
        <taxon>Malacostraca</taxon>
        <taxon>Eumalacostraca</taxon>
        <taxon>Eucarida</taxon>
        <taxon>Decapoda</taxon>
        <taxon>Pleocyemata</taxon>
        <taxon>Caridea</taxon>
        <taxon>Atyoidea</taxon>
        <taxon>Atyidae</taxon>
        <taxon>Halocaridina</taxon>
    </lineage>
</organism>
<dbReference type="Proteomes" id="UP001381693">
    <property type="component" value="Unassembled WGS sequence"/>
</dbReference>
<dbReference type="GO" id="GO:0001517">
    <property type="term" value="F:N-acetylglucosamine 6-O-sulfotransferase activity"/>
    <property type="evidence" value="ECO:0007669"/>
    <property type="project" value="TreeGrafter"/>
</dbReference>
<dbReference type="AlphaFoldDB" id="A0AAN9AHK9"/>
<dbReference type="PANTHER" id="PTHR10704">
    <property type="entry name" value="CARBOHYDRATE SULFOTRANSFERASE"/>
    <property type="match status" value="1"/>
</dbReference>
<reference evidence="2 3" key="1">
    <citation type="submission" date="2023-11" db="EMBL/GenBank/DDBJ databases">
        <title>Halocaridina rubra genome assembly.</title>
        <authorList>
            <person name="Smith C."/>
        </authorList>
    </citation>
    <scope>NUCLEOTIDE SEQUENCE [LARGE SCALE GENOMIC DNA]</scope>
    <source>
        <strain evidence="2">EP-1</strain>
        <tissue evidence="2">Whole</tissue>
    </source>
</reference>
<evidence type="ECO:0000313" key="3">
    <source>
        <dbReference type="Proteomes" id="UP001381693"/>
    </source>
</evidence>
<dbReference type="EMBL" id="JAXCGZ010000012">
    <property type="protein sequence ID" value="KAK7087058.1"/>
    <property type="molecule type" value="Genomic_DNA"/>
</dbReference>
<dbReference type="Gene3D" id="3.40.50.300">
    <property type="entry name" value="P-loop containing nucleotide triphosphate hydrolases"/>
    <property type="match status" value="1"/>
</dbReference>
<keyword evidence="3" id="KW-1185">Reference proteome</keyword>
<evidence type="ECO:0000259" key="1">
    <source>
        <dbReference type="Pfam" id="PF00685"/>
    </source>
</evidence>
<proteinExistence type="predicted"/>
<dbReference type="PANTHER" id="PTHR10704:SF44">
    <property type="entry name" value="LD35051P-RELATED"/>
    <property type="match status" value="1"/>
</dbReference>
<dbReference type="GO" id="GO:0006790">
    <property type="term" value="P:sulfur compound metabolic process"/>
    <property type="evidence" value="ECO:0007669"/>
    <property type="project" value="TreeGrafter"/>
</dbReference>
<dbReference type="InterPro" id="IPR027417">
    <property type="entry name" value="P-loop_NTPase"/>
</dbReference>